<dbReference type="PANTHER" id="PTHR42643:SF24">
    <property type="entry name" value="IONOTROPIC RECEPTOR 60A"/>
    <property type="match status" value="1"/>
</dbReference>
<dbReference type="EMBL" id="JAHWGI010001208">
    <property type="protein sequence ID" value="KAK3925013.1"/>
    <property type="molecule type" value="Genomic_DNA"/>
</dbReference>
<keyword evidence="5 9" id="KW-0472">Membrane</keyword>
<reference evidence="11" key="2">
    <citation type="journal article" date="2023" name="BMC Genomics">
        <title>Pest status, molecular evolution, and epigenetic factors derived from the genome assembly of Frankliniella fusca, a thysanopteran phytovirus vector.</title>
        <authorList>
            <person name="Catto M.A."/>
            <person name="Labadie P.E."/>
            <person name="Jacobson A.L."/>
            <person name="Kennedy G.G."/>
            <person name="Srinivasan R."/>
            <person name="Hunt B.G."/>
        </authorList>
    </citation>
    <scope>NUCLEOTIDE SEQUENCE</scope>
    <source>
        <strain evidence="11">PL_HMW_Pooled</strain>
    </source>
</reference>
<evidence type="ECO:0000256" key="5">
    <source>
        <dbReference type="ARBA" id="ARBA00023136"/>
    </source>
</evidence>
<feature type="transmembrane region" description="Helical" evidence="9">
    <location>
        <begin position="342"/>
        <end position="362"/>
    </location>
</feature>
<keyword evidence="12" id="KW-1185">Reference proteome</keyword>
<keyword evidence="6" id="KW-0675">Receptor</keyword>
<organism evidence="11 12">
    <name type="scientific">Frankliniella fusca</name>
    <dbReference type="NCBI Taxonomy" id="407009"/>
    <lineage>
        <taxon>Eukaryota</taxon>
        <taxon>Metazoa</taxon>
        <taxon>Ecdysozoa</taxon>
        <taxon>Arthropoda</taxon>
        <taxon>Hexapoda</taxon>
        <taxon>Insecta</taxon>
        <taxon>Pterygota</taxon>
        <taxon>Neoptera</taxon>
        <taxon>Paraneoptera</taxon>
        <taxon>Thysanoptera</taxon>
        <taxon>Terebrantia</taxon>
        <taxon>Thripoidea</taxon>
        <taxon>Thripidae</taxon>
        <taxon>Frankliniella</taxon>
    </lineage>
</organism>
<comment type="subcellular location">
    <subcellularLocation>
        <location evidence="1">Cell membrane</location>
        <topology evidence="1">Multi-pass membrane protein</topology>
    </subcellularLocation>
</comment>
<dbReference type="InterPro" id="IPR052192">
    <property type="entry name" value="Insect_Ionotropic_Sensory_Rcpt"/>
</dbReference>
<reference evidence="11" key="1">
    <citation type="submission" date="2021-07" db="EMBL/GenBank/DDBJ databases">
        <authorList>
            <person name="Catto M.A."/>
            <person name="Jacobson A."/>
            <person name="Kennedy G."/>
            <person name="Labadie P."/>
            <person name="Hunt B.G."/>
            <person name="Srinivasan R."/>
        </authorList>
    </citation>
    <scope>NUCLEOTIDE SEQUENCE</scope>
    <source>
        <strain evidence="11">PL_HMW_Pooled</strain>
        <tissue evidence="11">Head</tissue>
    </source>
</reference>
<dbReference type="PANTHER" id="PTHR42643">
    <property type="entry name" value="IONOTROPIC RECEPTOR 20A-RELATED"/>
    <property type="match status" value="1"/>
</dbReference>
<name>A0AAE1HPM9_9NEOP</name>
<evidence type="ECO:0000256" key="6">
    <source>
        <dbReference type="ARBA" id="ARBA00023170"/>
    </source>
</evidence>
<feature type="transmembrane region" description="Helical" evidence="9">
    <location>
        <begin position="368"/>
        <end position="387"/>
    </location>
</feature>
<evidence type="ECO:0000256" key="8">
    <source>
        <dbReference type="SAM" id="MobiDB-lite"/>
    </source>
</evidence>
<keyword evidence="3 9" id="KW-0812">Transmembrane</keyword>
<keyword evidence="2" id="KW-1003">Cell membrane</keyword>
<comment type="caution">
    <text evidence="11">The sequence shown here is derived from an EMBL/GenBank/DDBJ whole genome shotgun (WGS) entry which is preliminary data.</text>
</comment>
<protein>
    <submittedName>
        <fullName evidence="11">Replication factor A 51 kDa subunit</fullName>
    </submittedName>
</protein>
<keyword evidence="4 9" id="KW-1133">Transmembrane helix</keyword>
<evidence type="ECO:0000256" key="1">
    <source>
        <dbReference type="ARBA" id="ARBA00004651"/>
    </source>
</evidence>
<feature type="transmembrane region" description="Helical" evidence="9">
    <location>
        <begin position="607"/>
        <end position="630"/>
    </location>
</feature>
<sequence>MDGAVMAVVALLCGAGATLELLPTAPEAEATVALLPAAPEAETNVALMPTATAPGAEATLGLRPAAPESAPPEAKAVAALLLPLLLQHNAGVVVIGRPRWTASFLHALSPETPRLLLAGKAMYEDSDRLALEVMERHHVLLIALDLRSSALCSTPRVYRTLFWATVAQPAEDVVRNATVVACLTRTRLCNDQVALALTTPDGSTTLYIVRESSCPYGRRTAELDRWSPEGQRWLRAKSPFYPFCDTWLPPPPGGHLTIYALTPKSAFPVPFTFFDTLVVNGTQPWRVRIVHRTTSSIDDSFQTAIGRALRSCHMDALLHFYEPQPAHPYEVAPIYAIRRRHVSIVVPAGLGPAPFVLAAITLEFSPTVWWSTALAALCTAAALACALRRDRGAAPLLALAPLLAQAPPPPPGPGPGLRPLLGAWLLVCVVLAAAYQGLLLGRLLHRRPRGEIDNMRALEESGLPVYTTSEVFIAVEGSLPKSIRDRVLVWRHGLPEDHIYQEVALARRCAIIVGSDTPIWEDLLDMLVPRKLVHFFELTQSTQMVVGLTHRGSPLHAAIVDRIARIRDSGLLLHRQMLRTAQRSWATERSRETVRPELGLRHMYPAFLVLLGGLGSAAVAFVAELSVSFLTSHCCSLRPREPARLPGRGAGPAASRGHRD</sequence>
<feature type="compositionally biased region" description="Low complexity" evidence="8">
    <location>
        <begin position="644"/>
        <end position="660"/>
    </location>
</feature>
<feature type="region of interest" description="Disordered" evidence="8">
    <location>
        <begin position="640"/>
        <end position="660"/>
    </location>
</feature>
<feature type="chain" id="PRO_5041966503" evidence="10">
    <location>
        <begin position="19"/>
        <end position="660"/>
    </location>
</feature>
<gene>
    <name evidence="11" type="ORF">KUF71_013286</name>
</gene>
<evidence type="ECO:0000313" key="11">
    <source>
        <dbReference type="EMBL" id="KAK3925013.1"/>
    </source>
</evidence>
<proteinExistence type="predicted"/>
<dbReference type="AlphaFoldDB" id="A0AAE1HPM9"/>
<dbReference type="Proteomes" id="UP001219518">
    <property type="component" value="Unassembled WGS sequence"/>
</dbReference>
<evidence type="ECO:0000256" key="9">
    <source>
        <dbReference type="SAM" id="Phobius"/>
    </source>
</evidence>
<evidence type="ECO:0000256" key="2">
    <source>
        <dbReference type="ARBA" id="ARBA00022475"/>
    </source>
</evidence>
<evidence type="ECO:0000256" key="10">
    <source>
        <dbReference type="SAM" id="SignalP"/>
    </source>
</evidence>
<evidence type="ECO:0000313" key="12">
    <source>
        <dbReference type="Proteomes" id="UP001219518"/>
    </source>
</evidence>
<keyword evidence="7" id="KW-0325">Glycoprotein</keyword>
<evidence type="ECO:0000256" key="3">
    <source>
        <dbReference type="ARBA" id="ARBA00022692"/>
    </source>
</evidence>
<evidence type="ECO:0000256" key="7">
    <source>
        <dbReference type="ARBA" id="ARBA00023180"/>
    </source>
</evidence>
<feature type="signal peptide" evidence="10">
    <location>
        <begin position="1"/>
        <end position="18"/>
    </location>
</feature>
<feature type="transmembrane region" description="Helical" evidence="9">
    <location>
        <begin position="420"/>
        <end position="440"/>
    </location>
</feature>
<keyword evidence="10" id="KW-0732">Signal</keyword>
<evidence type="ECO:0000256" key="4">
    <source>
        <dbReference type="ARBA" id="ARBA00022989"/>
    </source>
</evidence>
<dbReference type="GO" id="GO:0005886">
    <property type="term" value="C:plasma membrane"/>
    <property type="evidence" value="ECO:0007669"/>
    <property type="project" value="UniProtKB-SubCell"/>
</dbReference>
<accession>A0AAE1HPM9</accession>